<evidence type="ECO:0000256" key="3">
    <source>
        <dbReference type="ARBA" id="ARBA00012356"/>
    </source>
</evidence>
<dbReference type="AlphaFoldDB" id="A0A318PTX9"/>
<protein>
    <recommendedName>
        <fullName evidence="4 11">3-oxoacyl-[acyl-carrier-protein] synthase 2</fullName>
        <ecNumber evidence="3 11">2.3.1.179</ecNumber>
    </recommendedName>
</protein>
<dbReference type="PANTHER" id="PTHR11712:SF336">
    <property type="entry name" value="3-OXOACYL-[ACYL-CARRIER-PROTEIN] SYNTHASE, MITOCHONDRIAL"/>
    <property type="match status" value="1"/>
</dbReference>
<keyword evidence="9 11" id="KW-0275">Fatty acid biosynthesis</keyword>
<dbReference type="InterPro" id="IPR016039">
    <property type="entry name" value="Thiolase-like"/>
</dbReference>
<reference evidence="15 18" key="2">
    <citation type="submission" date="2022-07" db="EMBL/GenBank/DDBJ databases">
        <title>Genome stability of Gluconacetobacter entanii AV429.</title>
        <authorList>
            <person name="Trcek J."/>
            <person name="Cepec E."/>
        </authorList>
    </citation>
    <scope>NUCLEOTIDE SEQUENCE [LARGE SCALE GENOMIC DNA]</scope>
    <source>
        <strain evidence="15 18">AV429_2022</strain>
    </source>
</reference>
<evidence type="ECO:0000256" key="9">
    <source>
        <dbReference type="ARBA" id="ARBA00023160"/>
    </source>
</evidence>
<evidence type="ECO:0000313" key="17">
    <source>
        <dbReference type="Proteomes" id="UP000248301"/>
    </source>
</evidence>
<dbReference type="EC" id="2.3.1.179" evidence="3 11"/>
<dbReference type="PANTHER" id="PTHR11712">
    <property type="entry name" value="POLYKETIDE SYNTHASE-RELATED"/>
    <property type="match status" value="1"/>
</dbReference>
<dbReference type="SUPFAM" id="SSF53901">
    <property type="entry name" value="Thiolase-like"/>
    <property type="match status" value="2"/>
</dbReference>
<dbReference type="InterPro" id="IPR000794">
    <property type="entry name" value="Beta-ketoacyl_synthase"/>
</dbReference>
<dbReference type="InterPro" id="IPR018201">
    <property type="entry name" value="Ketoacyl_synth_AS"/>
</dbReference>
<dbReference type="NCBIfam" id="TIGR03150">
    <property type="entry name" value="fabF"/>
    <property type="match status" value="1"/>
</dbReference>
<dbReference type="PIRSF" id="PIRSF000447">
    <property type="entry name" value="KAS_II"/>
    <property type="match status" value="1"/>
</dbReference>
<gene>
    <name evidence="16" type="primary">fabF</name>
    <name evidence="16" type="ORF">CFR72_04185</name>
    <name evidence="15" type="ORF">NO263_16140</name>
</gene>
<evidence type="ECO:0000256" key="4">
    <source>
        <dbReference type="ARBA" id="ARBA00014657"/>
    </source>
</evidence>
<dbReference type="InterPro" id="IPR020841">
    <property type="entry name" value="PKS_Beta-ketoAc_synthase_dom"/>
</dbReference>
<dbReference type="EMBL" id="NKUF01000006">
    <property type="protein sequence ID" value="PYD63900.1"/>
    <property type="molecule type" value="Genomic_DNA"/>
</dbReference>
<evidence type="ECO:0000256" key="7">
    <source>
        <dbReference type="ARBA" id="ARBA00022832"/>
    </source>
</evidence>
<evidence type="ECO:0000259" key="14">
    <source>
        <dbReference type="PROSITE" id="PS52004"/>
    </source>
</evidence>
<proteinExistence type="inferred from homology"/>
<dbReference type="Pfam" id="PF00109">
    <property type="entry name" value="ketoacyl-synt"/>
    <property type="match status" value="1"/>
</dbReference>
<evidence type="ECO:0000256" key="12">
    <source>
        <dbReference type="PIRSR" id="PIRSR000447-1"/>
    </source>
</evidence>
<keyword evidence="5 11" id="KW-0444">Lipid biosynthesis</keyword>
<comment type="function">
    <text evidence="11">Involved in the type II fatty acid elongation cycle. Catalyzes the elongation of a wide range of acyl-ACP by the addition of two carbons from malonyl-ACP to an acyl acceptor. Can efficiently catalyze the conversion of palmitoleoyl-ACP (cis-hexadec-9-enoyl-ACP) to cis-vaccenoyl-ACP (cis-octadec-11-enoyl-ACP), an essential step in the thermal regulation of fatty acid composition.</text>
</comment>
<dbReference type="PROSITE" id="PS00606">
    <property type="entry name" value="KS3_1"/>
    <property type="match status" value="1"/>
</dbReference>
<comment type="catalytic activity">
    <reaction evidence="11">
        <text>(9Z)-hexadecenoyl-[ACP] + malonyl-[ACP] + H(+) = 3-oxo-(11Z)-octadecenoyl-[ACP] + holo-[ACP] + CO2</text>
        <dbReference type="Rhea" id="RHEA:55040"/>
        <dbReference type="Rhea" id="RHEA-COMP:9623"/>
        <dbReference type="Rhea" id="RHEA-COMP:9685"/>
        <dbReference type="Rhea" id="RHEA-COMP:10800"/>
        <dbReference type="Rhea" id="RHEA-COMP:14074"/>
        <dbReference type="ChEBI" id="CHEBI:15378"/>
        <dbReference type="ChEBI" id="CHEBI:16526"/>
        <dbReference type="ChEBI" id="CHEBI:64479"/>
        <dbReference type="ChEBI" id="CHEBI:78449"/>
        <dbReference type="ChEBI" id="CHEBI:83989"/>
        <dbReference type="ChEBI" id="CHEBI:138538"/>
        <dbReference type="EC" id="2.3.1.179"/>
    </reaction>
</comment>
<reference evidence="16 17" key="1">
    <citation type="submission" date="2017-07" db="EMBL/GenBank/DDBJ databases">
        <title>A draft genome sequence of Gluconacetobacter entanii LTH 4560.</title>
        <authorList>
            <person name="Skraban J."/>
            <person name="Cleenwerck I."/>
            <person name="Vandamme P."/>
            <person name="Trcek J."/>
        </authorList>
    </citation>
    <scope>NUCLEOTIDE SEQUENCE [LARGE SCALE GENOMIC DNA]</scope>
    <source>
        <strain evidence="16 17">LTH 4560</strain>
    </source>
</reference>
<keyword evidence="6 11" id="KW-0808">Transferase</keyword>
<keyword evidence="18" id="KW-1185">Reference proteome</keyword>
<organism evidence="16 17">
    <name type="scientific">Gluconacetobacter entanii</name>
    <dbReference type="NCBI Taxonomy" id="108528"/>
    <lineage>
        <taxon>Bacteria</taxon>
        <taxon>Pseudomonadati</taxon>
        <taxon>Pseudomonadota</taxon>
        <taxon>Alphaproteobacteria</taxon>
        <taxon>Acetobacterales</taxon>
        <taxon>Acetobacteraceae</taxon>
        <taxon>Gluconacetobacter</taxon>
    </lineage>
</organism>
<comment type="pathway">
    <text evidence="1 11">Lipid metabolism; fatty acid biosynthesis.</text>
</comment>
<dbReference type="GO" id="GO:0004315">
    <property type="term" value="F:3-oxoacyl-[acyl-carrier-protein] synthase activity"/>
    <property type="evidence" value="ECO:0007669"/>
    <property type="project" value="UniProtKB-UniRule"/>
</dbReference>
<sequence>MIQSAGLASKQRRVVVTGMGIVSPLGLGIEHNWSRLVAGENGFGRISAFDPSGLPAQVAGEVPAGPTEENCLTLSDWVPVKDQKKMDRFIHLGLVAATEAVEDSGWKPETEEERCRTGVMIGAGIGGLQTIYEASVTVKEGRARRLSPFFIPSALINLVSGHVSIKYGFKGPNHSVVTACATGVHAIGDASRMIMLGDADVMVAGGAEAAVCELGIAGFCSAKALSTHFNDTPAKASRPWDRDRDGFVMGEGAGIVVLEEYEHAKARGAKIYAEVVGYGMSGDAHHITAPAAGHDGAFRAMQGALRSAGMTPADIQYVNAHGTSTMADDLELEAVERLFGDDGRKLAMSSTKSAIGHLLGAAGAVEAIYSILAIRDNVAPPTLNLDNPSRESVIDRVAHEAQARRIDTILSNSFGFGGTNASIILRGV</sequence>
<evidence type="ECO:0000256" key="5">
    <source>
        <dbReference type="ARBA" id="ARBA00022516"/>
    </source>
</evidence>
<dbReference type="NCBIfam" id="NF005589">
    <property type="entry name" value="PRK07314.1"/>
    <property type="match status" value="1"/>
</dbReference>
<dbReference type="InterPro" id="IPR014030">
    <property type="entry name" value="Ketoacyl_synth_N"/>
</dbReference>
<keyword evidence="8" id="KW-0443">Lipid metabolism</keyword>
<feature type="active site" description="For beta-ketoacyl synthase activity" evidence="12">
    <location>
        <position position="180"/>
    </location>
</feature>
<dbReference type="SMART" id="SM00825">
    <property type="entry name" value="PKS_KS"/>
    <property type="match status" value="1"/>
</dbReference>
<evidence type="ECO:0000313" key="15">
    <source>
        <dbReference type="EMBL" id="MCW4592114.1"/>
    </source>
</evidence>
<comment type="similarity">
    <text evidence="2 11 13">Belongs to the thiolase-like superfamily. Beta-ketoacyl-ACP synthases family.</text>
</comment>
<comment type="catalytic activity">
    <reaction evidence="11">
        <text>a fatty acyl-[ACP] + malonyl-[ACP] + H(+) = a 3-oxoacyl-[ACP] + holo-[ACP] + CO2</text>
        <dbReference type="Rhea" id="RHEA:22836"/>
        <dbReference type="Rhea" id="RHEA-COMP:9623"/>
        <dbReference type="Rhea" id="RHEA-COMP:9685"/>
        <dbReference type="Rhea" id="RHEA-COMP:9916"/>
        <dbReference type="Rhea" id="RHEA-COMP:14125"/>
        <dbReference type="ChEBI" id="CHEBI:15378"/>
        <dbReference type="ChEBI" id="CHEBI:16526"/>
        <dbReference type="ChEBI" id="CHEBI:64479"/>
        <dbReference type="ChEBI" id="CHEBI:78449"/>
        <dbReference type="ChEBI" id="CHEBI:78776"/>
        <dbReference type="ChEBI" id="CHEBI:138651"/>
    </reaction>
</comment>
<evidence type="ECO:0000256" key="8">
    <source>
        <dbReference type="ARBA" id="ARBA00023098"/>
    </source>
</evidence>
<dbReference type="Proteomes" id="UP000248301">
    <property type="component" value="Unassembled WGS sequence"/>
</dbReference>
<dbReference type="UniPathway" id="UPA00094"/>
<dbReference type="RefSeq" id="WP_110912803.1">
    <property type="nucleotide sequence ID" value="NZ_JABJWD010000044.1"/>
</dbReference>
<dbReference type="PROSITE" id="PS52004">
    <property type="entry name" value="KS3_2"/>
    <property type="match status" value="1"/>
</dbReference>
<evidence type="ECO:0000256" key="11">
    <source>
        <dbReference type="PIRNR" id="PIRNR000447"/>
    </source>
</evidence>
<dbReference type="EMBL" id="JANGSQ010000110">
    <property type="protein sequence ID" value="MCW4592114.1"/>
    <property type="molecule type" value="Genomic_DNA"/>
</dbReference>
<evidence type="ECO:0000313" key="16">
    <source>
        <dbReference type="EMBL" id="PYD63900.1"/>
    </source>
</evidence>
<evidence type="ECO:0000256" key="1">
    <source>
        <dbReference type="ARBA" id="ARBA00005194"/>
    </source>
</evidence>
<evidence type="ECO:0000256" key="6">
    <source>
        <dbReference type="ARBA" id="ARBA00022679"/>
    </source>
</evidence>
<dbReference type="OrthoDB" id="9808669at2"/>
<dbReference type="GO" id="GO:0006633">
    <property type="term" value="P:fatty acid biosynthetic process"/>
    <property type="evidence" value="ECO:0007669"/>
    <property type="project" value="UniProtKB-UniRule"/>
</dbReference>
<dbReference type="FunFam" id="3.40.47.10:FF:000009">
    <property type="entry name" value="3-oxoacyl-[acyl-carrier-protein] synthase 2"/>
    <property type="match status" value="1"/>
</dbReference>
<evidence type="ECO:0000313" key="18">
    <source>
        <dbReference type="Proteomes" id="UP001526337"/>
    </source>
</evidence>
<evidence type="ECO:0000256" key="13">
    <source>
        <dbReference type="RuleBase" id="RU003694"/>
    </source>
</evidence>
<dbReference type="InterPro" id="IPR017568">
    <property type="entry name" value="3-oxoacyl-ACP_synth-2"/>
</dbReference>
<keyword evidence="7" id="KW-0276">Fatty acid metabolism</keyword>
<keyword evidence="10 11" id="KW-0012">Acyltransferase</keyword>
<name>A0A318PTX9_9PROT</name>
<comment type="caution">
    <text evidence="16">The sequence shown here is derived from an EMBL/GenBank/DDBJ whole genome shotgun (WGS) entry which is preliminary data.</text>
</comment>
<accession>A0A318PTX9</accession>
<evidence type="ECO:0000256" key="2">
    <source>
        <dbReference type="ARBA" id="ARBA00008467"/>
    </source>
</evidence>
<dbReference type="Gene3D" id="3.40.47.10">
    <property type="match status" value="2"/>
</dbReference>
<feature type="domain" description="Ketosynthase family 3 (KS3)" evidence="14">
    <location>
        <begin position="11"/>
        <end position="427"/>
    </location>
</feature>
<dbReference type="GO" id="GO:0005829">
    <property type="term" value="C:cytosol"/>
    <property type="evidence" value="ECO:0007669"/>
    <property type="project" value="TreeGrafter"/>
</dbReference>
<dbReference type="Pfam" id="PF02801">
    <property type="entry name" value="Ketoacyl-synt_C"/>
    <property type="match status" value="1"/>
</dbReference>
<dbReference type="NCBIfam" id="NF004970">
    <property type="entry name" value="PRK06333.1"/>
    <property type="match status" value="1"/>
</dbReference>
<dbReference type="Proteomes" id="UP001526337">
    <property type="component" value="Unassembled WGS sequence"/>
</dbReference>
<dbReference type="InterPro" id="IPR014031">
    <property type="entry name" value="Ketoacyl_synth_C"/>
</dbReference>
<dbReference type="CDD" id="cd00834">
    <property type="entry name" value="KAS_I_II"/>
    <property type="match status" value="1"/>
</dbReference>
<evidence type="ECO:0000256" key="10">
    <source>
        <dbReference type="ARBA" id="ARBA00023315"/>
    </source>
</evidence>